<evidence type="ECO:0000256" key="3">
    <source>
        <dbReference type="ARBA" id="ARBA00023274"/>
    </source>
</evidence>
<dbReference type="InterPro" id="IPR004038">
    <property type="entry name" value="Ribosomal_eL8/eL30/eS12/Gad45"/>
</dbReference>
<evidence type="ECO:0000256" key="5">
    <source>
        <dbReference type="HAMAP-Rule" id="MF_00481"/>
    </source>
</evidence>
<dbReference type="GO" id="GO:0003735">
    <property type="term" value="F:structural constituent of ribosome"/>
    <property type="evidence" value="ECO:0007669"/>
    <property type="project" value="InterPro"/>
</dbReference>
<evidence type="ECO:0000259" key="6">
    <source>
        <dbReference type="Pfam" id="PF01248"/>
    </source>
</evidence>
<dbReference type="InterPro" id="IPR000231">
    <property type="entry name" value="Ribosomal_eL30"/>
</dbReference>
<evidence type="ECO:0000313" key="8">
    <source>
        <dbReference type="Proteomes" id="UP000037210"/>
    </source>
</evidence>
<keyword evidence="2 5" id="KW-0689">Ribosomal protein</keyword>
<dbReference type="InterPro" id="IPR022991">
    <property type="entry name" value="Ribosomal_eL30_CS"/>
</dbReference>
<dbReference type="NCBIfam" id="NF002172">
    <property type="entry name" value="PRK01018.1"/>
    <property type="match status" value="1"/>
</dbReference>
<dbReference type="Proteomes" id="UP000037210">
    <property type="component" value="Unassembled WGS sequence"/>
</dbReference>
<feature type="domain" description="Ribosomal protein eL8/eL30/eS12/Gadd45" evidence="6">
    <location>
        <begin position="4"/>
        <end position="95"/>
    </location>
</feature>
<evidence type="ECO:0000256" key="4">
    <source>
        <dbReference type="ARBA" id="ARBA00035231"/>
    </source>
</evidence>
<dbReference type="Gene3D" id="3.30.1330.30">
    <property type="match status" value="1"/>
</dbReference>
<dbReference type="EMBL" id="LFWZ01000047">
    <property type="protein sequence ID" value="KON29916.1"/>
    <property type="molecule type" value="Genomic_DNA"/>
</dbReference>
<evidence type="ECO:0000256" key="2">
    <source>
        <dbReference type="ARBA" id="ARBA00022980"/>
    </source>
</evidence>
<dbReference type="HAMAP" id="MF_00481">
    <property type="entry name" value="Ribosomal_eL30"/>
    <property type="match status" value="1"/>
</dbReference>
<comment type="similarity">
    <text evidence="1 5">Belongs to the eukaryotic ribosomal protein eL30 family.</text>
</comment>
<dbReference type="InterPro" id="IPR029064">
    <property type="entry name" value="Ribosomal_eL30-like_sf"/>
</dbReference>
<evidence type="ECO:0000313" key="7">
    <source>
        <dbReference type="EMBL" id="KON29916.1"/>
    </source>
</evidence>
<dbReference type="AlphaFoldDB" id="A0A0M0BNL4"/>
<dbReference type="PANTHER" id="PTHR11449">
    <property type="entry name" value="RIBOSOMAL PROTEIN L30"/>
    <property type="match status" value="1"/>
</dbReference>
<keyword evidence="3 5" id="KW-0687">Ribonucleoprotein</keyword>
<dbReference type="GO" id="GO:0022625">
    <property type="term" value="C:cytosolic large ribosomal subunit"/>
    <property type="evidence" value="ECO:0007669"/>
    <property type="project" value="InterPro"/>
</dbReference>
<dbReference type="InterPro" id="IPR039109">
    <property type="entry name" value="Ribosomal_eL30-like"/>
</dbReference>
<dbReference type="PROSITE" id="PS00993">
    <property type="entry name" value="RIBOSOMAL_L30E_2"/>
    <property type="match status" value="1"/>
</dbReference>
<dbReference type="SUPFAM" id="SSF55315">
    <property type="entry name" value="L30e-like"/>
    <property type="match status" value="1"/>
</dbReference>
<organism evidence="7 8">
    <name type="scientific">miscellaneous Crenarchaeota group-15 archaeon DG-45</name>
    <dbReference type="NCBI Taxonomy" id="1685127"/>
    <lineage>
        <taxon>Archaea</taxon>
        <taxon>Candidatus Bathyarchaeota</taxon>
        <taxon>MCG-15</taxon>
    </lineage>
</organism>
<protein>
    <recommendedName>
        <fullName evidence="4 5">Large ribosomal subunit protein eL30</fullName>
    </recommendedName>
</protein>
<evidence type="ECO:0000256" key="1">
    <source>
        <dbReference type="ARBA" id="ARBA00007326"/>
    </source>
</evidence>
<proteinExistence type="inferred from homology"/>
<gene>
    <name evidence="5" type="primary">rpl30e</name>
    <name evidence="7" type="ORF">AC482_05175</name>
</gene>
<reference evidence="7 8" key="1">
    <citation type="submission" date="2015-06" db="EMBL/GenBank/DDBJ databases">
        <title>New insights into the roles of widespread benthic archaea in carbon and nitrogen cycling.</title>
        <authorList>
            <person name="Lazar C.S."/>
            <person name="Baker B.J."/>
            <person name="Seitz K.W."/>
            <person name="Hyde A.S."/>
            <person name="Dick G.J."/>
            <person name="Hinrichs K.-U."/>
            <person name="Teske A.P."/>
        </authorList>
    </citation>
    <scope>NUCLEOTIDE SEQUENCE [LARGE SCALE GENOMIC DNA]</scope>
    <source>
        <strain evidence="7">DG-45</strain>
    </source>
</reference>
<dbReference type="Pfam" id="PF01248">
    <property type="entry name" value="Ribosomal_L7Ae"/>
    <property type="match status" value="1"/>
</dbReference>
<comment type="caution">
    <text evidence="7">The sequence shown here is derived from an EMBL/GenBank/DDBJ whole genome shotgun (WGS) entry which is preliminary data.</text>
</comment>
<accession>A0A0M0BNL4</accession>
<name>A0A0M0BNL4_9ARCH</name>
<dbReference type="GO" id="GO:0003723">
    <property type="term" value="F:RNA binding"/>
    <property type="evidence" value="ECO:0007669"/>
    <property type="project" value="InterPro"/>
</dbReference>
<dbReference type="GO" id="GO:0006412">
    <property type="term" value="P:translation"/>
    <property type="evidence" value="ECO:0007669"/>
    <property type="project" value="UniProtKB-UniRule"/>
</dbReference>
<sequence>MSSIDRELRMAVSTGRVGLGSKRSLREMRRGRPKMAIISSNCPEEMRERIENYGRLAKIPVLRHQKDSLDLGLLCGKPFPVSAIVINDPGDSRILNLVKVEDA</sequence>